<evidence type="ECO:0000256" key="1">
    <source>
        <dbReference type="ARBA" id="ARBA00006432"/>
    </source>
</evidence>
<name>A0A086J5A3_NEMA1</name>
<accession>A0A086J5A3</accession>
<dbReference type="InterPro" id="IPR000873">
    <property type="entry name" value="AMP-dep_synth/lig_dom"/>
</dbReference>
<dbReference type="RefSeq" id="XP_052905876.1">
    <property type="nucleotide sequence ID" value="XM_053048051.1"/>
</dbReference>
<comment type="similarity">
    <text evidence="1">Belongs to the ATP-dependent AMP-binding enzyme family.</text>
</comment>
<dbReference type="Proteomes" id="UP000054524">
    <property type="component" value="Unassembled WGS sequence"/>
</dbReference>
<dbReference type="InterPro" id="IPR045851">
    <property type="entry name" value="AMP-bd_C_sf"/>
</dbReference>
<evidence type="ECO:0000259" key="7">
    <source>
        <dbReference type="Pfam" id="PF13193"/>
    </source>
</evidence>
<feature type="domain" description="Acetyl-coenzyme A synthetase N-terminal" evidence="8">
    <location>
        <begin position="15"/>
        <end position="71"/>
    </location>
</feature>
<proteinExistence type="inferred from homology"/>
<reference evidence="9 10" key="1">
    <citation type="journal article" date="2014" name="Genome Announc.">
        <title>Genome Sequence of the Microsporidian Species Nematocida sp1 Strain ERTm6 (ATCC PRA-372).</title>
        <authorList>
            <person name="Bakowski M.A."/>
            <person name="Priest M."/>
            <person name="Young S."/>
            <person name="Cuomo C.A."/>
            <person name="Troemel E.R."/>
        </authorList>
    </citation>
    <scope>NUCLEOTIDE SEQUENCE [LARGE SCALE GENOMIC DNA]</scope>
    <source>
        <strain evidence="9 10">ERTm6</strain>
    </source>
</reference>
<evidence type="ECO:0000256" key="5">
    <source>
        <dbReference type="ARBA" id="ARBA00022840"/>
    </source>
</evidence>
<feature type="domain" description="AMP-dependent synthetase/ligase" evidence="6">
    <location>
        <begin position="73"/>
        <end position="514"/>
    </location>
</feature>
<dbReference type="PANTHER" id="PTHR24095">
    <property type="entry name" value="ACETYL-COENZYME A SYNTHETASE"/>
    <property type="match status" value="1"/>
</dbReference>
<dbReference type="AlphaFoldDB" id="A0A086J5A3"/>
<evidence type="ECO:0000313" key="10">
    <source>
        <dbReference type="Proteomes" id="UP000054524"/>
    </source>
</evidence>
<dbReference type="GO" id="GO:0003987">
    <property type="term" value="F:acetate-CoA ligase activity"/>
    <property type="evidence" value="ECO:0007669"/>
    <property type="project" value="UniProtKB-EC"/>
</dbReference>
<dbReference type="Pfam" id="PF13193">
    <property type="entry name" value="AMP-binding_C"/>
    <property type="match status" value="1"/>
</dbReference>
<evidence type="ECO:0000259" key="6">
    <source>
        <dbReference type="Pfam" id="PF00501"/>
    </source>
</evidence>
<keyword evidence="10" id="KW-1185">Reference proteome</keyword>
<dbReference type="EC" id="6.2.1.1" evidence="2"/>
<dbReference type="Gene3D" id="3.30.300.30">
    <property type="match status" value="1"/>
</dbReference>
<organism evidence="9 10">
    <name type="scientific">Nematocida ausubeli (strain ATCC PRA-371 / ERTm2)</name>
    <name type="common">Nematode killer fungus</name>
    <dbReference type="NCBI Taxonomy" id="1913371"/>
    <lineage>
        <taxon>Eukaryota</taxon>
        <taxon>Fungi</taxon>
        <taxon>Fungi incertae sedis</taxon>
        <taxon>Microsporidia</taxon>
        <taxon>Nematocida</taxon>
    </lineage>
</organism>
<dbReference type="GeneID" id="77675372"/>
<evidence type="ECO:0000256" key="4">
    <source>
        <dbReference type="ARBA" id="ARBA00022741"/>
    </source>
</evidence>
<protein>
    <recommendedName>
        <fullName evidence="2">acetate--CoA ligase</fullName>
        <ecNumber evidence="2">6.2.1.1</ecNumber>
    </recommendedName>
</protein>
<dbReference type="GO" id="GO:0005524">
    <property type="term" value="F:ATP binding"/>
    <property type="evidence" value="ECO:0007669"/>
    <property type="project" value="UniProtKB-KW"/>
</dbReference>
<keyword evidence="5" id="KW-0067">ATP-binding</keyword>
<feature type="domain" description="AMP-binding enzyme C-terminal" evidence="7">
    <location>
        <begin position="595"/>
        <end position="672"/>
    </location>
</feature>
<dbReference type="SUPFAM" id="SSF56801">
    <property type="entry name" value="Acetyl-CoA synthetase-like"/>
    <property type="match status" value="1"/>
</dbReference>
<sequence length="708" mass="78729">MKKVYTHGKQLRENYGTEYRRSIENKEEFFGEQARILLNFSKDFSKTYTVDSASSRIKWFEDGEINACYNAVDRHAISTPNKTAIVYEDDSERVTEMSYQELLQEVLIFSKYLQSKDVKKGDTVCIYMPMEPKALIASLACARLGVSHTVVFGGFSAESLALRMEDSDAVWLITSDHTFRGGKRIDYLGNVASALEILQSGESSSCLRGMLICNKESIPSEVLSKTKGHLEIIDLLSDLPKETLSIEDVPCVSVPSEHTLFHLYTSGSTGRPKGLSHSTAGYLLYAALTTLICFDIKEDDRFFCTAELGWITGHSYVMYGPLTLGITTVVFGGVPTFPDPLRLFRSVERMQATHLYTAPTVIRLLQKSLPTCLVRPYDINESQDNLTPAVDHVPNSPISSRSIFTHGVTDTFDRSRYYKEYNASEVALDKIDLSSLRVLGSVGEPINKGAYVWFSMYFGNGVLPVIDTYWQTEAGGVMLCPLISVTEYKPESASFPFFGMQPVVMKKTTEVEDPSSHKVEEVVGQTGILLFKDFWPGIARTIVKNHERYCSAYLQYPGYFYTGDEVLKDGNGYYWIRGRIDDVINVAGHRLSTAEIESAVCSVQGVAEAAALGEEDEVTGQGVTIFIVKSSDVPEAELFAQIKAVLRKRIGSVVNPKRLLSCPELPKTSTGKMMRRVLRKILEGQEVGDVSTCINPDSITFAKASIAK</sequence>
<evidence type="ECO:0000259" key="8">
    <source>
        <dbReference type="Pfam" id="PF16177"/>
    </source>
</evidence>
<dbReference type="InterPro" id="IPR042099">
    <property type="entry name" value="ANL_N_sf"/>
</dbReference>
<dbReference type="HOGENOM" id="CLU_000022_3_6_1"/>
<comment type="caution">
    <text evidence="9">The sequence shown here is derived from an EMBL/GenBank/DDBJ whole genome shotgun (WGS) entry which is preliminary data.</text>
</comment>
<dbReference type="InterPro" id="IPR025110">
    <property type="entry name" value="AMP-bd_C"/>
</dbReference>
<keyword evidence="3" id="KW-0436">Ligase</keyword>
<dbReference type="Gene3D" id="3.40.50.12780">
    <property type="entry name" value="N-terminal domain of ligase-like"/>
    <property type="match status" value="2"/>
</dbReference>
<gene>
    <name evidence="9" type="ORF">NESG_00399</name>
</gene>
<dbReference type="InterPro" id="IPR032387">
    <property type="entry name" value="ACAS_N"/>
</dbReference>
<keyword evidence="4" id="KW-0547">Nucleotide-binding</keyword>
<evidence type="ECO:0000256" key="3">
    <source>
        <dbReference type="ARBA" id="ARBA00022598"/>
    </source>
</evidence>
<evidence type="ECO:0000313" key="9">
    <source>
        <dbReference type="EMBL" id="KFG27321.1"/>
    </source>
</evidence>
<dbReference type="PANTHER" id="PTHR24095:SF14">
    <property type="entry name" value="ACETYL-COENZYME A SYNTHETASE 1"/>
    <property type="match status" value="1"/>
</dbReference>
<dbReference type="Pfam" id="PF00501">
    <property type="entry name" value="AMP-binding"/>
    <property type="match status" value="1"/>
</dbReference>
<dbReference type="Pfam" id="PF16177">
    <property type="entry name" value="ACAS_N"/>
    <property type="match status" value="1"/>
</dbReference>
<dbReference type="GO" id="GO:0006085">
    <property type="term" value="P:acetyl-CoA biosynthetic process"/>
    <property type="evidence" value="ECO:0007669"/>
    <property type="project" value="TreeGrafter"/>
</dbReference>
<evidence type="ECO:0000256" key="2">
    <source>
        <dbReference type="ARBA" id="ARBA00013275"/>
    </source>
</evidence>
<dbReference type="EMBL" id="AKIJ01000001">
    <property type="protein sequence ID" value="KFG27321.1"/>
    <property type="molecule type" value="Genomic_DNA"/>
</dbReference>